<sequence>MKQAYLLILVFSLSITSVVAQQHSINARLIDSVSQKPIPFANITLGKKLGVISNADGVFQIHFKKNPSPQDSLTISCLGYENKTIPVLKFKDSLLLLSPSSIELDEVLVSNKHYTAEEIIEKVHENLEQNYSAPFNKSRLFYRVSYFNKMLKKHVDVKKTTIPELNQKFADSILNILPNTNADYTEILGDFYTAKSDVIDDAKLDIIKASHLYDKNNEVSFEGVEKRLNTILQKRVKRDSYFKVKSGLFGTKTEVDTTIFNDKPTKEEKQTDEFLQAQKKKEEARKKQFLSYRKSDLIDLQESSFIFEDSDLNFIYKPNKYEFEIVDHLFLNEAFVYKITFKPKRGADYKGVLYINTDDFAVIRADYQNVKQLKSFNLLGISYEKNLLKGVFIYEQDDAKSYKLKYAESVEGTDFGIKRPLKIIEKNKHTRGRRKQNEISTDIHFIMSNSEKRELVVFENSILTESSFNNFAEKPDVKPTYLPDYDPTFWEGYNVIEPNEAIKSFKSID</sequence>
<organism evidence="2 3">
    <name type="scientific">Neotamlana sargassicola</name>
    <dbReference type="NCBI Taxonomy" id="2883125"/>
    <lineage>
        <taxon>Bacteria</taxon>
        <taxon>Pseudomonadati</taxon>
        <taxon>Bacteroidota</taxon>
        <taxon>Flavobacteriia</taxon>
        <taxon>Flavobacteriales</taxon>
        <taxon>Flavobacteriaceae</taxon>
        <taxon>Neotamlana</taxon>
    </lineage>
</organism>
<proteinExistence type="predicted"/>
<protein>
    <submittedName>
        <fullName evidence="2">Carboxypeptidase-like regulatory domain-containing protein</fullName>
    </submittedName>
</protein>
<dbReference type="SUPFAM" id="SSF49464">
    <property type="entry name" value="Carboxypeptidase regulatory domain-like"/>
    <property type="match status" value="1"/>
</dbReference>
<gene>
    <name evidence="2" type="ORF">LG651_05270</name>
</gene>
<dbReference type="GO" id="GO:0004180">
    <property type="term" value="F:carboxypeptidase activity"/>
    <property type="evidence" value="ECO:0007669"/>
    <property type="project" value="UniProtKB-KW"/>
</dbReference>
<dbReference type="Pfam" id="PF13715">
    <property type="entry name" value="CarbopepD_reg_2"/>
    <property type="match status" value="1"/>
</dbReference>
<keyword evidence="2" id="KW-0378">Hydrolase</keyword>
<dbReference type="EMBL" id="JAJAPX010000002">
    <property type="protein sequence ID" value="MCB4807652.1"/>
    <property type="molecule type" value="Genomic_DNA"/>
</dbReference>
<keyword evidence="2" id="KW-0121">Carboxypeptidase</keyword>
<comment type="caution">
    <text evidence="2">The sequence shown here is derived from an EMBL/GenBank/DDBJ whole genome shotgun (WGS) entry which is preliminary data.</text>
</comment>
<keyword evidence="3" id="KW-1185">Reference proteome</keyword>
<accession>A0A9X1L3Y9</accession>
<evidence type="ECO:0000256" key="1">
    <source>
        <dbReference type="SAM" id="SignalP"/>
    </source>
</evidence>
<evidence type="ECO:0000313" key="3">
    <source>
        <dbReference type="Proteomes" id="UP001139286"/>
    </source>
</evidence>
<evidence type="ECO:0000313" key="2">
    <source>
        <dbReference type="EMBL" id="MCB4807652.1"/>
    </source>
</evidence>
<name>A0A9X1L3Y9_9FLAO</name>
<feature type="chain" id="PRO_5040918471" evidence="1">
    <location>
        <begin position="21"/>
        <end position="509"/>
    </location>
</feature>
<dbReference type="Proteomes" id="UP001139286">
    <property type="component" value="Unassembled WGS sequence"/>
</dbReference>
<reference evidence="2" key="1">
    <citation type="submission" date="2021-10" db="EMBL/GenBank/DDBJ databases">
        <title>Tamlana sargassums sp. nov., and Tamlana laminarinivorans sp. nov., two new bacteria isolated from the brown alga.</title>
        <authorList>
            <person name="Li J."/>
        </authorList>
    </citation>
    <scope>NUCLEOTIDE SEQUENCE</scope>
    <source>
        <strain evidence="2">62-3</strain>
    </source>
</reference>
<dbReference type="AlphaFoldDB" id="A0A9X1L3Y9"/>
<keyword evidence="2" id="KW-0645">Protease</keyword>
<dbReference type="RefSeq" id="WP_226695107.1">
    <property type="nucleotide sequence ID" value="NZ_JAJAPX010000002.1"/>
</dbReference>
<keyword evidence="1" id="KW-0732">Signal</keyword>
<dbReference type="InterPro" id="IPR008969">
    <property type="entry name" value="CarboxyPept-like_regulatory"/>
</dbReference>
<feature type="signal peptide" evidence="1">
    <location>
        <begin position="1"/>
        <end position="20"/>
    </location>
</feature>